<proteinExistence type="inferred from homology"/>
<gene>
    <name evidence="4" type="ORF">MGAL_10B065634</name>
</gene>
<dbReference type="Pfam" id="PF00685">
    <property type="entry name" value="Sulfotransfer_1"/>
    <property type="match status" value="1"/>
</dbReference>
<dbReference type="SUPFAM" id="SSF52540">
    <property type="entry name" value="P-loop containing nucleoside triphosphate hydrolases"/>
    <property type="match status" value="1"/>
</dbReference>
<comment type="caution">
    <text evidence="4">The sequence shown here is derived from an EMBL/GenBank/DDBJ whole genome shotgun (WGS) entry which is preliminary data.</text>
</comment>
<keyword evidence="5" id="KW-1185">Reference proteome</keyword>
<keyword evidence="2" id="KW-0808">Transferase</keyword>
<comment type="similarity">
    <text evidence="1">Belongs to the sulfotransferase 1 family.</text>
</comment>
<dbReference type="OrthoDB" id="6086096at2759"/>
<accession>A0A8B6E0W3</accession>
<dbReference type="AlphaFoldDB" id="A0A8B6E0W3"/>
<evidence type="ECO:0000259" key="3">
    <source>
        <dbReference type="Pfam" id="PF00685"/>
    </source>
</evidence>
<dbReference type="Gene3D" id="3.40.50.300">
    <property type="entry name" value="P-loop containing nucleotide triphosphate hydrolases"/>
    <property type="match status" value="1"/>
</dbReference>
<feature type="domain" description="Sulfotransferase" evidence="3">
    <location>
        <begin position="57"/>
        <end position="294"/>
    </location>
</feature>
<name>A0A8B6E0W3_MYTGA</name>
<evidence type="ECO:0000313" key="5">
    <source>
        <dbReference type="Proteomes" id="UP000596742"/>
    </source>
</evidence>
<dbReference type="Proteomes" id="UP000596742">
    <property type="component" value="Unassembled WGS sequence"/>
</dbReference>
<dbReference type="GO" id="GO:0008146">
    <property type="term" value="F:sulfotransferase activity"/>
    <property type="evidence" value="ECO:0007669"/>
    <property type="project" value="InterPro"/>
</dbReference>
<sequence length="308" mass="35953">MATSNVNESCHQQHKRKPIALYPFHRYGKITILPTTAIKDGAEKLIQSMKNFNSRETDVILCSSMKSGSHWAHEIISMLLHQTTEYNTFGMLNKFNFECQADWERLEEEDDPRLFHTHLPPSFLPKKHIENRNKIIYLNRNPKDRAVSLYFYLQGSKGVPVWTWSEFFENFILTDDLYGGWFNFTREFEKAIEDNTANVLSITYEDLKLAAIQTVTKIANFLDVQVSDALVKDIVDKCAFGNLKENKLDVSVLIHPEGESTLWRKGIIGDWKKWFTVAQSEQFDQRYNKEMKDCSVRFIYDDKNLNVS</sequence>
<evidence type="ECO:0000256" key="2">
    <source>
        <dbReference type="ARBA" id="ARBA00022679"/>
    </source>
</evidence>
<dbReference type="EMBL" id="UYJE01004349">
    <property type="protein sequence ID" value="VDI27366.1"/>
    <property type="molecule type" value="Genomic_DNA"/>
</dbReference>
<dbReference type="PANTHER" id="PTHR11783">
    <property type="entry name" value="SULFOTRANSFERASE SULT"/>
    <property type="match status" value="1"/>
</dbReference>
<protein>
    <recommendedName>
        <fullName evidence="3">Sulfotransferase domain-containing protein</fullName>
    </recommendedName>
</protein>
<dbReference type="InterPro" id="IPR027417">
    <property type="entry name" value="P-loop_NTPase"/>
</dbReference>
<organism evidence="4 5">
    <name type="scientific">Mytilus galloprovincialis</name>
    <name type="common">Mediterranean mussel</name>
    <dbReference type="NCBI Taxonomy" id="29158"/>
    <lineage>
        <taxon>Eukaryota</taxon>
        <taxon>Metazoa</taxon>
        <taxon>Spiralia</taxon>
        <taxon>Lophotrochozoa</taxon>
        <taxon>Mollusca</taxon>
        <taxon>Bivalvia</taxon>
        <taxon>Autobranchia</taxon>
        <taxon>Pteriomorphia</taxon>
        <taxon>Mytilida</taxon>
        <taxon>Mytiloidea</taxon>
        <taxon>Mytilidae</taxon>
        <taxon>Mytilinae</taxon>
        <taxon>Mytilus</taxon>
    </lineage>
</organism>
<evidence type="ECO:0000313" key="4">
    <source>
        <dbReference type="EMBL" id="VDI27366.1"/>
    </source>
</evidence>
<dbReference type="InterPro" id="IPR000863">
    <property type="entry name" value="Sulfotransferase_dom"/>
</dbReference>
<reference evidence="4" key="1">
    <citation type="submission" date="2018-11" db="EMBL/GenBank/DDBJ databases">
        <authorList>
            <person name="Alioto T."/>
            <person name="Alioto T."/>
        </authorList>
    </citation>
    <scope>NUCLEOTIDE SEQUENCE</scope>
</reference>
<evidence type="ECO:0000256" key="1">
    <source>
        <dbReference type="ARBA" id="ARBA00005771"/>
    </source>
</evidence>